<evidence type="ECO:0000313" key="2">
    <source>
        <dbReference type="Proteomes" id="UP000569092"/>
    </source>
</evidence>
<reference evidence="1 2" key="1">
    <citation type="submission" date="2020-08" db="EMBL/GenBank/DDBJ databases">
        <title>Genomic Encyclopedia of Type Strains, Phase IV (KMG-V): Genome sequencing to study the core and pangenomes of soil and plant-associated prokaryotes.</title>
        <authorList>
            <person name="Whitman W."/>
        </authorList>
    </citation>
    <scope>NUCLEOTIDE SEQUENCE [LARGE SCALE GENOMIC DNA]</scope>
    <source>
        <strain evidence="1 2">M8US30</strain>
    </source>
</reference>
<proteinExistence type="predicted"/>
<dbReference type="Proteomes" id="UP000569092">
    <property type="component" value="Unassembled WGS sequence"/>
</dbReference>
<name>A0A7W8J4Q1_9BACT</name>
<comment type="caution">
    <text evidence="1">The sequence shown here is derived from an EMBL/GenBank/DDBJ whole genome shotgun (WGS) entry which is preliminary data.</text>
</comment>
<sequence>MSSESKSYPVEEAIRAQSALRKLAELGPEMFPIQSFVGMISDEIETLRNRGHTDQEIAETITSNSKIDIKASDIAAHYASPEDRHQPHQ</sequence>
<protein>
    <submittedName>
        <fullName evidence="1">Uncharacterized protein</fullName>
    </submittedName>
</protein>
<evidence type="ECO:0000313" key="1">
    <source>
        <dbReference type="EMBL" id="MBB5342547.1"/>
    </source>
</evidence>
<dbReference type="AlphaFoldDB" id="A0A7W8J4Q1"/>
<organism evidence="1 2">
    <name type="scientific">Tunturiibacter lichenicola</name>
    <dbReference type="NCBI Taxonomy" id="2051959"/>
    <lineage>
        <taxon>Bacteria</taxon>
        <taxon>Pseudomonadati</taxon>
        <taxon>Acidobacteriota</taxon>
        <taxon>Terriglobia</taxon>
        <taxon>Terriglobales</taxon>
        <taxon>Acidobacteriaceae</taxon>
        <taxon>Tunturiibacter</taxon>
    </lineage>
</organism>
<gene>
    <name evidence="1" type="ORF">HDF10_000497</name>
</gene>
<dbReference type="EMBL" id="JACHDZ010000001">
    <property type="protein sequence ID" value="MBB5342547.1"/>
    <property type="molecule type" value="Genomic_DNA"/>
</dbReference>
<accession>A0A7W8J4Q1</accession>